<dbReference type="InterPro" id="IPR000462">
    <property type="entry name" value="CDP-OH_P_trans"/>
</dbReference>
<dbReference type="InterPro" id="IPR043130">
    <property type="entry name" value="CDP-OH_PTrfase_TM_dom"/>
</dbReference>
<dbReference type="GO" id="GO:0016020">
    <property type="term" value="C:membrane"/>
    <property type="evidence" value="ECO:0007669"/>
    <property type="project" value="InterPro"/>
</dbReference>
<protein>
    <recommendedName>
        <fullName evidence="4">CDP-alcohol phosphatidyltransferase</fullName>
    </recommendedName>
</protein>
<feature type="transmembrane region" description="Helical" evidence="2">
    <location>
        <begin position="126"/>
        <end position="144"/>
    </location>
</feature>
<keyword evidence="2" id="KW-1133">Transmembrane helix</keyword>
<comment type="caution">
    <text evidence="3">The sequence shown here is derived from an EMBL/GenBank/DDBJ whole genome shotgun (WGS) entry which is preliminary data.</text>
</comment>
<dbReference type="Pfam" id="PF01066">
    <property type="entry name" value="CDP-OH_P_transf"/>
    <property type="match status" value="1"/>
</dbReference>
<keyword evidence="2" id="KW-0472">Membrane</keyword>
<feature type="transmembrane region" description="Helical" evidence="2">
    <location>
        <begin position="103"/>
        <end position="120"/>
    </location>
</feature>
<evidence type="ECO:0000256" key="2">
    <source>
        <dbReference type="SAM" id="Phobius"/>
    </source>
</evidence>
<feature type="region of interest" description="Disordered" evidence="1">
    <location>
        <begin position="1"/>
        <end position="20"/>
    </location>
</feature>
<reference evidence="3" key="1">
    <citation type="journal article" date="2014" name="Front. Microbiol.">
        <title>High frequency of phylogenetically diverse reductive dehalogenase-homologous genes in deep subseafloor sedimentary metagenomes.</title>
        <authorList>
            <person name="Kawai M."/>
            <person name="Futagami T."/>
            <person name="Toyoda A."/>
            <person name="Takaki Y."/>
            <person name="Nishi S."/>
            <person name="Hori S."/>
            <person name="Arai W."/>
            <person name="Tsubouchi T."/>
            <person name="Morono Y."/>
            <person name="Uchiyama I."/>
            <person name="Ito T."/>
            <person name="Fujiyama A."/>
            <person name="Inagaki F."/>
            <person name="Takami H."/>
        </authorList>
    </citation>
    <scope>NUCLEOTIDE SEQUENCE</scope>
    <source>
        <strain evidence="3">Expedition CK06-06</strain>
    </source>
</reference>
<feature type="transmembrane region" description="Helical" evidence="2">
    <location>
        <begin position="156"/>
        <end position="174"/>
    </location>
</feature>
<dbReference type="GO" id="GO:0008654">
    <property type="term" value="P:phospholipid biosynthetic process"/>
    <property type="evidence" value="ECO:0007669"/>
    <property type="project" value="InterPro"/>
</dbReference>
<proteinExistence type="predicted"/>
<dbReference type="Gene3D" id="1.20.120.1760">
    <property type="match status" value="1"/>
</dbReference>
<name>X1QLA8_9ZZZZ</name>
<evidence type="ECO:0000313" key="3">
    <source>
        <dbReference type="EMBL" id="GAI69008.1"/>
    </source>
</evidence>
<feature type="transmembrane region" description="Helical" evidence="2">
    <location>
        <begin position="64"/>
        <end position="82"/>
    </location>
</feature>
<organism evidence="3">
    <name type="scientific">marine sediment metagenome</name>
    <dbReference type="NCBI Taxonomy" id="412755"/>
    <lineage>
        <taxon>unclassified sequences</taxon>
        <taxon>metagenomes</taxon>
        <taxon>ecological metagenomes</taxon>
    </lineage>
</organism>
<dbReference type="GO" id="GO:0016780">
    <property type="term" value="F:phosphotransferase activity, for other substituted phosphate groups"/>
    <property type="evidence" value="ECO:0007669"/>
    <property type="project" value="InterPro"/>
</dbReference>
<keyword evidence="2" id="KW-0812">Transmembrane</keyword>
<accession>X1QLA8</accession>
<sequence>MNDSNQPLETNPDRPGANCSFTPEENERPIILSLMKDIPNIVTLLGLSSGVLGIYFALVENFPAAIIAMLWAVLFDWYDGPVAHRIPGRSHLLKSIGAKMDSLVDIVSLAVCPAIILLSYGDFSPWFFPGALAIVMAGVVRLAYFDTFGVDKDGTIAGLSLDITPLIVALVFLLEGVLAHGAFAVLLYTIILVLSFLHVAPFRMHKMVGRWYYAITAYVLIMTVVYAFIM</sequence>
<feature type="transmembrane region" description="Helical" evidence="2">
    <location>
        <begin position="211"/>
        <end position="229"/>
    </location>
</feature>
<evidence type="ECO:0008006" key="4">
    <source>
        <dbReference type="Google" id="ProtNLM"/>
    </source>
</evidence>
<dbReference type="EMBL" id="BARW01002214">
    <property type="protein sequence ID" value="GAI69008.1"/>
    <property type="molecule type" value="Genomic_DNA"/>
</dbReference>
<gene>
    <name evidence="3" type="ORF">S12H4_06336</name>
</gene>
<evidence type="ECO:0000256" key="1">
    <source>
        <dbReference type="SAM" id="MobiDB-lite"/>
    </source>
</evidence>
<dbReference type="AlphaFoldDB" id="X1QLA8"/>
<feature type="transmembrane region" description="Helical" evidence="2">
    <location>
        <begin position="180"/>
        <end position="199"/>
    </location>
</feature>